<organism evidence="1 2">
    <name type="scientific">Sinanodonta woodiana</name>
    <name type="common">Chinese pond mussel</name>
    <name type="synonym">Anodonta woodiana</name>
    <dbReference type="NCBI Taxonomy" id="1069815"/>
    <lineage>
        <taxon>Eukaryota</taxon>
        <taxon>Metazoa</taxon>
        <taxon>Spiralia</taxon>
        <taxon>Lophotrochozoa</taxon>
        <taxon>Mollusca</taxon>
        <taxon>Bivalvia</taxon>
        <taxon>Autobranchia</taxon>
        <taxon>Heteroconchia</taxon>
        <taxon>Palaeoheterodonta</taxon>
        <taxon>Unionida</taxon>
        <taxon>Unionoidea</taxon>
        <taxon>Unionidae</taxon>
        <taxon>Unioninae</taxon>
        <taxon>Sinanodonta</taxon>
    </lineage>
</organism>
<name>A0ABD3X3V6_SINWO</name>
<comment type="caution">
    <text evidence="1">The sequence shown here is derived from an EMBL/GenBank/DDBJ whole genome shotgun (WGS) entry which is preliminary data.</text>
</comment>
<dbReference type="Proteomes" id="UP001634394">
    <property type="component" value="Unassembled WGS sequence"/>
</dbReference>
<evidence type="ECO:0000313" key="2">
    <source>
        <dbReference type="Proteomes" id="UP001634394"/>
    </source>
</evidence>
<proteinExistence type="predicted"/>
<accession>A0ABD3X3V6</accession>
<dbReference type="EMBL" id="JBJQND010000004">
    <property type="protein sequence ID" value="KAL3880286.1"/>
    <property type="molecule type" value="Genomic_DNA"/>
</dbReference>
<reference evidence="1 2" key="1">
    <citation type="submission" date="2024-11" db="EMBL/GenBank/DDBJ databases">
        <title>Chromosome-level genome assembly of the freshwater bivalve Anodonta woodiana.</title>
        <authorList>
            <person name="Chen X."/>
        </authorList>
    </citation>
    <scope>NUCLEOTIDE SEQUENCE [LARGE SCALE GENOMIC DNA]</scope>
    <source>
        <strain evidence="1">MN2024</strain>
        <tissue evidence="1">Gills</tissue>
    </source>
</reference>
<keyword evidence="2" id="KW-1185">Reference proteome</keyword>
<protein>
    <submittedName>
        <fullName evidence="1">Uncharacterized protein</fullName>
    </submittedName>
</protein>
<dbReference type="AlphaFoldDB" id="A0ABD3X3V6"/>
<sequence length="93" mass="10635">MIMMNVGRTETENARRKAAFSKTTSQAMAIWNSHLRLVLPSINTIIEKAHQLTAIQRLEASPNSYERYRKSLCPAEIVDKEEDCCAFGLHIER</sequence>
<gene>
    <name evidence="1" type="ORF">ACJMK2_032534</name>
</gene>
<evidence type="ECO:0000313" key="1">
    <source>
        <dbReference type="EMBL" id="KAL3880286.1"/>
    </source>
</evidence>